<keyword evidence="5" id="KW-0735">Signal-anchor</keyword>
<dbReference type="GO" id="GO:0048040">
    <property type="term" value="F:UDP-glucuronate decarboxylase activity"/>
    <property type="evidence" value="ECO:0007669"/>
    <property type="project" value="TreeGrafter"/>
</dbReference>
<evidence type="ECO:0000256" key="12">
    <source>
        <dbReference type="ARBA" id="ARBA00037859"/>
    </source>
</evidence>
<dbReference type="OrthoDB" id="9801785at2"/>
<dbReference type="GO" id="GO:0042732">
    <property type="term" value="P:D-xylose metabolic process"/>
    <property type="evidence" value="ECO:0007669"/>
    <property type="project" value="InterPro"/>
</dbReference>
<dbReference type="UniPathway" id="UPA00796">
    <property type="reaction ID" value="UER00771"/>
</dbReference>
<feature type="region of interest" description="Disordered" evidence="13">
    <location>
        <begin position="340"/>
        <end position="370"/>
    </location>
</feature>
<evidence type="ECO:0000256" key="8">
    <source>
        <dbReference type="ARBA" id="ARBA00023034"/>
    </source>
</evidence>
<dbReference type="FunFam" id="3.40.50.720:FF:000065">
    <property type="entry name" value="UDP-glucuronic acid decarboxylase 1"/>
    <property type="match status" value="1"/>
</dbReference>
<reference evidence="15 16" key="1">
    <citation type="submission" date="2019-03" db="EMBL/GenBank/DDBJ databases">
        <title>Paracraurococcus aquatilis NE82 genome sequence.</title>
        <authorList>
            <person name="Zhao Y."/>
            <person name="Du Z."/>
        </authorList>
    </citation>
    <scope>NUCLEOTIDE SEQUENCE [LARGE SCALE GENOMIC DNA]</scope>
    <source>
        <strain evidence="15 16">NE82</strain>
    </source>
</reference>
<dbReference type="InterPro" id="IPR044516">
    <property type="entry name" value="UXS-like"/>
</dbReference>
<dbReference type="PANTHER" id="PTHR43078:SF6">
    <property type="entry name" value="UDP-GLUCURONIC ACID DECARBOXYLASE 1"/>
    <property type="match status" value="1"/>
</dbReference>
<keyword evidence="10" id="KW-0325">Glycoprotein</keyword>
<dbReference type="GO" id="GO:0005737">
    <property type="term" value="C:cytoplasm"/>
    <property type="evidence" value="ECO:0007669"/>
    <property type="project" value="TreeGrafter"/>
</dbReference>
<gene>
    <name evidence="15" type="ORF">EXY23_12360</name>
</gene>
<keyword evidence="16" id="KW-1185">Reference proteome</keyword>
<keyword evidence="8" id="KW-0333">Golgi apparatus</keyword>
<keyword evidence="9" id="KW-0472">Membrane</keyword>
<name>A0A4R4DJ19_9PROT</name>
<protein>
    <submittedName>
        <fullName evidence="15">SDR family oxidoreductase</fullName>
    </submittedName>
</protein>
<comment type="subcellular location">
    <subcellularLocation>
        <location evidence="2">Golgi apparatus membrane</location>
        <topology evidence="2">Single-pass type II membrane protein</topology>
    </subcellularLocation>
    <subcellularLocation>
        <location evidence="12">Golgi apparatus</location>
        <location evidence="12">Golgi stack membrane</location>
    </subcellularLocation>
</comment>
<dbReference type="AlphaFoldDB" id="A0A4R4DJ19"/>
<evidence type="ECO:0000256" key="13">
    <source>
        <dbReference type="SAM" id="MobiDB-lite"/>
    </source>
</evidence>
<evidence type="ECO:0000256" key="6">
    <source>
        <dbReference type="ARBA" id="ARBA00022989"/>
    </source>
</evidence>
<keyword evidence="6" id="KW-1133">Transmembrane helix</keyword>
<comment type="cofactor">
    <cofactor evidence="1">
        <name>NAD(+)</name>
        <dbReference type="ChEBI" id="CHEBI:57540"/>
    </cofactor>
</comment>
<dbReference type="SUPFAM" id="SSF51735">
    <property type="entry name" value="NAD(P)-binding Rossmann-fold domains"/>
    <property type="match status" value="1"/>
</dbReference>
<sequence>MGAGGHVIKGKRKVAVVAGGAGFLGSHLCDVLLGDSWEVVCIDSFLTGRRQNLRHLERDPRFDLIEADVIDLRPGQVMRGGGRIDAVFNLACAASPPHYQADPEHTLLTCVLGTRNLLQLAERTGAGFLLASTSEVYGDPEVHPQAESYWGHVNPTGPRACYDEGKRAGETLAFDYARAGRVRLRVARIFNTYGPRMRPDDGRIVSNAVTQALAGDPITIYGDGSQTRSFCYVDDLVDGLVRLQAVEATPRGPVNLGNPEELTVAELAERVLALTGSASALLRRPLPVDDPRRRRPDVGYARQLLGWSPRVGLETGLRNTIAWFRQERHWALSVRPPVAESQARYGKAGSANGAGLRPGPEPVPLRAPRD</sequence>
<dbReference type="GO" id="GO:0033320">
    <property type="term" value="P:UDP-D-xylose biosynthetic process"/>
    <property type="evidence" value="ECO:0007669"/>
    <property type="project" value="UniProtKB-UniPathway"/>
</dbReference>
<proteinExistence type="predicted"/>
<evidence type="ECO:0000313" key="16">
    <source>
        <dbReference type="Proteomes" id="UP000295023"/>
    </source>
</evidence>
<evidence type="ECO:0000256" key="9">
    <source>
        <dbReference type="ARBA" id="ARBA00023136"/>
    </source>
</evidence>
<keyword evidence="3" id="KW-0812">Transmembrane</keyword>
<dbReference type="Pfam" id="PF01370">
    <property type="entry name" value="Epimerase"/>
    <property type="match status" value="1"/>
</dbReference>
<evidence type="ECO:0000256" key="7">
    <source>
        <dbReference type="ARBA" id="ARBA00023027"/>
    </source>
</evidence>
<evidence type="ECO:0000313" key="15">
    <source>
        <dbReference type="EMBL" id="TCZ61331.1"/>
    </source>
</evidence>
<dbReference type="CDD" id="cd05230">
    <property type="entry name" value="UGD_SDR_e"/>
    <property type="match status" value="1"/>
</dbReference>
<evidence type="ECO:0000256" key="4">
    <source>
        <dbReference type="ARBA" id="ARBA00022793"/>
    </source>
</evidence>
<accession>A0A4R4DJ19</accession>
<evidence type="ECO:0000259" key="14">
    <source>
        <dbReference type="Pfam" id="PF01370"/>
    </source>
</evidence>
<dbReference type="Proteomes" id="UP000295023">
    <property type="component" value="Unassembled WGS sequence"/>
</dbReference>
<dbReference type="GO" id="GO:0070403">
    <property type="term" value="F:NAD+ binding"/>
    <property type="evidence" value="ECO:0007669"/>
    <property type="project" value="InterPro"/>
</dbReference>
<evidence type="ECO:0000256" key="5">
    <source>
        <dbReference type="ARBA" id="ARBA00022968"/>
    </source>
</evidence>
<dbReference type="InterPro" id="IPR036291">
    <property type="entry name" value="NAD(P)-bd_dom_sf"/>
</dbReference>
<comment type="caution">
    <text evidence="15">The sequence shown here is derived from an EMBL/GenBank/DDBJ whole genome shotgun (WGS) entry which is preliminary data.</text>
</comment>
<evidence type="ECO:0000256" key="3">
    <source>
        <dbReference type="ARBA" id="ARBA00022692"/>
    </source>
</evidence>
<evidence type="ECO:0000256" key="11">
    <source>
        <dbReference type="ARBA" id="ARBA00023239"/>
    </source>
</evidence>
<evidence type="ECO:0000256" key="1">
    <source>
        <dbReference type="ARBA" id="ARBA00001911"/>
    </source>
</evidence>
<evidence type="ECO:0000256" key="10">
    <source>
        <dbReference type="ARBA" id="ARBA00023180"/>
    </source>
</evidence>
<dbReference type="Gene3D" id="3.40.50.720">
    <property type="entry name" value="NAD(P)-binding Rossmann-like Domain"/>
    <property type="match status" value="1"/>
</dbReference>
<feature type="compositionally biased region" description="Pro residues" evidence="13">
    <location>
        <begin position="359"/>
        <end position="370"/>
    </location>
</feature>
<keyword evidence="7" id="KW-0520">NAD</keyword>
<keyword evidence="4" id="KW-0210">Decarboxylase</keyword>
<organism evidence="15 16">
    <name type="scientific">Roseicella aquatilis</name>
    <dbReference type="NCBI Taxonomy" id="2527868"/>
    <lineage>
        <taxon>Bacteria</taxon>
        <taxon>Pseudomonadati</taxon>
        <taxon>Pseudomonadota</taxon>
        <taxon>Alphaproteobacteria</taxon>
        <taxon>Acetobacterales</taxon>
        <taxon>Roseomonadaceae</taxon>
        <taxon>Roseicella</taxon>
    </lineage>
</organism>
<dbReference type="EMBL" id="SKBM01000010">
    <property type="protein sequence ID" value="TCZ61331.1"/>
    <property type="molecule type" value="Genomic_DNA"/>
</dbReference>
<feature type="domain" description="NAD-dependent epimerase/dehydratase" evidence="14">
    <location>
        <begin position="16"/>
        <end position="256"/>
    </location>
</feature>
<dbReference type="PANTHER" id="PTHR43078">
    <property type="entry name" value="UDP-GLUCURONIC ACID DECARBOXYLASE-RELATED"/>
    <property type="match status" value="1"/>
</dbReference>
<evidence type="ECO:0000256" key="2">
    <source>
        <dbReference type="ARBA" id="ARBA00004323"/>
    </source>
</evidence>
<keyword evidence="11" id="KW-0456">Lyase</keyword>
<dbReference type="InterPro" id="IPR001509">
    <property type="entry name" value="Epimerase_deHydtase"/>
</dbReference>